<evidence type="ECO:0000313" key="2">
    <source>
        <dbReference type="EMBL" id="PPE74984.1"/>
    </source>
</evidence>
<proteinExistence type="predicted"/>
<dbReference type="RefSeq" id="WP_104229210.1">
    <property type="nucleotide sequence ID" value="NZ_PSNW01000002.1"/>
</dbReference>
<feature type="transmembrane region" description="Helical" evidence="1">
    <location>
        <begin position="106"/>
        <end position="126"/>
    </location>
</feature>
<protein>
    <submittedName>
        <fullName evidence="2">Uncharacterized protein</fullName>
    </submittedName>
</protein>
<keyword evidence="1" id="KW-0812">Transmembrane</keyword>
<name>A0A2S5TJ20_9GAMM</name>
<dbReference type="OrthoDB" id="6196774at2"/>
<keyword evidence="1" id="KW-0472">Membrane</keyword>
<gene>
    <name evidence="2" type="ORF">C3942_04730</name>
</gene>
<reference evidence="2 3" key="1">
    <citation type="submission" date="2018-02" db="EMBL/GenBank/DDBJ databases">
        <title>Genome sequencing of Solimonas sp. HR-BB.</title>
        <authorList>
            <person name="Lee Y."/>
            <person name="Jeon C.O."/>
        </authorList>
    </citation>
    <scope>NUCLEOTIDE SEQUENCE [LARGE SCALE GENOMIC DNA]</scope>
    <source>
        <strain evidence="2 3">HR-BB</strain>
    </source>
</reference>
<keyword evidence="3" id="KW-1185">Reference proteome</keyword>
<evidence type="ECO:0000313" key="3">
    <source>
        <dbReference type="Proteomes" id="UP000238220"/>
    </source>
</evidence>
<keyword evidence="1" id="KW-1133">Transmembrane helix</keyword>
<comment type="caution">
    <text evidence="2">The sequence shown here is derived from an EMBL/GenBank/DDBJ whole genome shotgun (WGS) entry which is preliminary data.</text>
</comment>
<organism evidence="2 3">
    <name type="scientific">Solimonas fluminis</name>
    <dbReference type="NCBI Taxonomy" id="2086571"/>
    <lineage>
        <taxon>Bacteria</taxon>
        <taxon>Pseudomonadati</taxon>
        <taxon>Pseudomonadota</taxon>
        <taxon>Gammaproteobacteria</taxon>
        <taxon>Nevskiales</taxon>
        <taxon>Nevskiaceae</taxon>
        <taxon>Solimonas</taxon>
    </lineage>
</organism>
<evidence type="ECO:0000256" key="1">
    <source>
        <dbReference type="SAM" id="Phobius"/>
    </source>
</evidence>
<dbReference type="AlphaFoldDB" id="A0A2S5TJ20"/>
<sequence>MNVTEQWLGQFLLLLAAGHVALGLAMPFALPLLPGVLAQMPYAESAEAARFWSRVFGPTVAAWGMLAFFVVRHGVQRRERWGCDALIFSVLCWAPLDAWLCWQAGFAAGIVLDAVVSAAILGPALWMRQRFPAASC</sequence>
<dbReference type="Proteomes" id="UP000238220">
    <property type="component" value="Unassembled WGS sequence"/>
</dbReference>
<feature type="transmembrane region" description="Helical" evidence="1">
    <location>
        <begin position="51"/>
        <end position="71"/>
    </location>
</feature>
<accession>A0A2S5TJ20</accession>
<dbReference type="EMBL" id="PSNW01000002">
    <property type="protein sequence ID" value="PPE74984.1"/>
    <property type="molecule type" value="Genomic_DNA"/>
</dbReference>
<feature type="transmembrane region" description="Helical" evidence="1">
    <location>
        <begin position="12"/>
        <end position="31"/>
    </location>
</feature>